<gene>
    <name evidence="2" type="ORF">US50_C0027G0007</name>
</gene>
<dbReference type="InterPro" id="IPR012902">
    <property type="entry name" value="N_methyl_site"/>
</dbReference>
<evidence type="ECO:0000256" key="1">
    <source>
        <dbReference type="SAM" id="Phobius"/>
    </source>
</evidence>
<feature type="transmembrane region" description="Helical" evidence="1">
    <location>
        <begin position="20"/>
        <end position="44"/>
    </location>
</feature>
<dbReference type="EMBL" id="LBTF01000027">
    <property type="protein sequence ID" value="KKQ35058.1"/>
    <property type="molecule type" value="Genomic_DNA"/>
</dbReference>
<dbReference type="NCBIfam" id="TIGR02532">
    <property type="entry name" value="IV_pilin_GFxxxE"/>
    <property type="match status" value="1"/>
</dbReference>
<proteinExistence type="predicted"/>
<organism evidence="2 3">
    <name type="scientific">Candidatus Nomurabacteria bacterium GW2011_GWB1_37_5</name>
    <dbReference type="NCBI Taxonomy" id="1618742"/>
    <lineage>
        <taxon>Bacteria</taxon>
        <taxon>Candidatus Nomuraibacteriota</taxon>
    </lineage>
</organism>
<keyword evidence="1" id="KW-0812">Transmembrane</keyword>
<dbReference type="AlphaFoldDB" id="A0A0G0GVJ0"/>
<reference evidence="2 3" key="1">
    <citation type="journal article" date="2015" name="Nature">
        <title>rRNA introns, odd ribosomes, and small enigmatic genomes across a large radiation of phyla.</title>
        <authorList>
            <person name="Brown C.T."/>
            <person name="Hug L.A."/>
            <person name="Thomas B.C."/>
            <person name="Sharon I."/>
            <person name="Castelle C.J."/>
            <person name="Singh A."/>
            <person name="Wilkins M.J."/>
            <person name="Williams K.H."/>
            <person name="Banfield J.F."/>
        </authorList>
    </citation>
    <scope>NUCLEOTIDE SEQUENCE [LARGE SCALE GENOMIC DNA]</scope>
</reference>
<keyword evidence="1" id="KW-1133">Transmembrane helix</keyword>
<sequence>MKKIKIKLRLKFFKTDSWQLKAYSCSGFTLVEVLIAVTLFSVAITLGSGAILNSNAIYKRTAATRAALDNMSFVMEDMTRNLRLGSNYSCGFTPPNCDNSFPISFTDVQNNMVTYSIGIDPADALTYQKIIKIKQIPGLASISSTITVPEIILDESKSGFTVTGVGADAGQPMVTIKLVGQIVSRGDTQNFNLQTTVSQRQLE</sequence>
<keyword evidence="1" id="KW-0472">Membrane</keyword>
<evidence type="ECO:0000313" key="2">
    <source>
        <dbReference type="EMBL" id="KKQ35058.1"/>
    </source>
</evidence>
<protein>
    <submittedName>
        <fullName evidence="2">Uncharacterized protein</fullName>
    </submittedName>
</protein>
<name>A0A0G0GVJ0_9BACT</name>
<dbReference type="Pfam" id="PF07963">
    <property type="entry name" value="N_methyl"/>
    <property type="match status" value="1"/>
</dbReference>
<comment type="caution">
    <text evidence="2">The sequence shown here is derived from an EMBL/GenBank/DDBJ whole genome shotgun (WGS) entry which is preliminary data.</text>
</comment>
<accession>A0A0G0GVJ0</accession>
<dbReference type="Proteomes" id="UP000033876">
    <property type="component" value="Unassembled WGS sequence"/>
</dbReference>
<evidence type="ECO:0000313" key="3">
    <source>
        <dbReference type="Proteomes" id="UP000033876"/>
    </source>
</evidence>